<dbReference type="Pfam" id="PF24626">
    <property type="entry name" value="SH3_Tf2-1"/>
    <property type="match status" value="1"/>
</dbReference>
<organism evidence="2">
    <name type="scientific">Solanum chilense</name>
    <name type="common">Tomato</name>
    <name type="synonym">Lycopersicon chilense</name>
    <dbReference type="NCBI Taxonomy" id="4083"/>
    <lineage>
        <taxon>Eukaryota</taxon>
        <taxon>Viridiplantae</taxon>
        <taxon>Streptophyta</taxon>
        <taxon>Embryophyta</taxon>
        <taxon>Tracheophyta</taxon>
        <taxon>Spermatophyta</taxon>
        <taxon>Magnoliopsida</taxon>
        <taxon>eudicotyledons</taxon>
        <taxon>Gunneridae</taxon>
        <taxon>Pentapetalae</taxon>
        <taxon>asterids</taxon>
        <taxon>lamiids</taxon>
        <taxon>Solanales</taxon>
        <taxon>Solanaceae</taxon>
        <taxon>Solanoideae</taxon>
        <taxon>Solaneae</taxon>
        <taxon>Solanum</taxon>
        <taxon>Solanum subgen. Lycopersicon</taxon>
    </lineage>
</organism>
<dbReference type="PANTHER" id="PTHR46148:SF57">
    <property type="entry name" value="OS12G0499874 PROTEIN"/>
    <property type="match status" value="1"/>
</dbReference>
<dbReference type="PANTHER" id="PTHR46148">
    <property type="entry name" value="CHROMO DOMAIN-CONTAINING PROTEIN"/>
    <property type="match status" value="1"/>
</dbReference>
<reference evidence="2" key="1">
    <citation type="submission" date="2019-05" db="EMBL/GenBank/DDBJ databases">
        <title>The de novo reference genome and transcriptome assemblies of the wild tomato species Solanum chilense.</title>
        <authorList>
            <person name="Stam R."/>
            <person name="Nosenko T."/>
            <person name="Hoerger A.C."/>
            <person name="Stephan W."/>
            <person name="Seidel M.A."/>
            <person name="Kuhn J.M.M."/>
            <person name="Haberer G."/>
            <person name="Tellier A."/>
        </authorList>
    </citation>
    <scope>NUCLEOTIDE SEQUENCE</scope>
    <source>
        <tissue evidence="2">Mature leaves</tissue>
    </source>
</reference>
<name>A0A6N2C2J7_SOLCI</name>
<sequence length="121" mass="13929">QEGKLSPRCVGPYEILQKIGKVAYELKLHSELTLVHPVFHDLMIKKCIVDSKSILPIKGLGIQDNLSYEEVMVQILDIQVKELRNKEVSSIKVLWKIHLVEGATWEAVVDLKSHYRHLFDK</sequence>
<dbReference type="AlphaFoldDB" id="A0A6N2C2J7"/>
<evidence type="ECO:0000313" key="2">
    <source>
        <dbReference type="EMBL" id="TMW98733.1"/>
    </source>
</evidence>
<feature type="non-terminal residue" evidence="2">
    <location>
        <position position="1"/>
    </location>
</feature>
<feature type="domain" description="Tf2-1-like SH3-like" evidence="1">
    <location>
        <begin position="2"/>
        <end position="47"/>
    </location>
</feature>
<evidence type="ECO:0000259" key="1">
    <source>
        <dbReference type="Pfam" id="PF24626"/>
    </source>
</evidence>
<comment type="caution">
    <text evidence="2">The sequence shown here is derived from an EMBL/GenBank/DDBJ whole genome shotgun (WGS) entry which is preliminary data.</text>
</comment>
<proteinExistence type="predicted"/>
<dbReference type="InterPro" id="IPR056924">
    <property type="entry name" value="SH3_Tf2-1"/>
</dbReference>
<protein>
    <recommendedName>
        <fullName evidence="1">Tf2-1-like SH3-like domain-containing protein</fullName>
    </recommendedName>
</protein>
<dbReference type="EMBL" id="RXGB01001484">
    <property type="protein sequence ID" value="TMW98733.1"/>
    <property type="molecule type" value="Genomic_DNA"/>
</dbReference>
<accession>A0A6N2C2J7</accession>
<gene>
    <name evidence="2" type="ORF">EJD97_003557</name>
</gene>